<protein>
    <submittedName>
        <fullName evidence="2">Uncharacterized protein</fullName>
    </submittedName>
</protein>
<reference evidence="3" key="1">
    <citation type="journal article" date="2018" name="Nat. Microbiol.">
        <title>Leveraging single-cell genomics to expand the fungal tree of life.</title>
        <authorList>
            <person name="Ahrendt S.R."/>
            <person name="Quandt C.A."/>
            <person name="Ciobanu D."/>
            <person name="Clum A."/>
            <person name="Salamov A."/>
            <person name="Andreopoulos B."/>
            <person name="Cheng J.F."/>
            <person name="Woyke T."/>
            <person name="Pelin A."/>
            <person name="Henrissat B."/>
            <person name="Reynolds N.K."/>
            <person name="Benny G.L."/>
            <person name="Smith M.E."/>
            <person name="James T.Y."/>
            <person name="Grigoriev I.V."/>
        </authorList>
    </citation>
    <scope>NUCLEOTIDE SEQUENCE [LARGE SCALE GENOMIC DNA]</scope>
</reference>
<dbReference type="EMBL" id="KZ997290">
    <property type="protein sequence ID" value="RKO87615.1"/>
    <property type="molecule type" value="Genomic_DNA"/>
</dbReference>
<feature type="region of interest" description="Disordered" evidence="1">
    <location>
        <begin position="75"/>
        <end position="109"/>
    </location>
</feature>
<evidence type="ECO:0000313" key="3">
    <source>
        <dbReference type="Proteomes" id="UP000269721"/>
    </source>
</evidence>
<gene>
    <name evidence="2" type="ORF">BDK51DRAFT_36820</name>
</gene>
<proteinExistence type="predicted"/>
<name>A0A4P9W857_9FUNG</name>
<dbReference type="AlphaFoldDB" id="A0A4P9W857"/>
<organism evidence="2 3">
    <name type="scientific">Blyttiomyces helicus</name>
    <dbReference type="NCBI Taxonomy" id="388810"/>
    <lineage>
        <taxon>Eukaryota</taxon>
        <taxon>Fungi</taxon>
        <taxon>Fungi incertae sedis</taxon>
        <taxon>Chytridiomycota</taxon>
        <taxon>Chytridiomycota incertae sedis</taxon>
        <taxon>Chytridiomycetes</taxon>
        <taxon>Chytridiomycetes incertae sedis</taxon>
        <taxon>Blyttiomyces</taxon>
    </lineage>
</organism>
<accession>A0A4P9W857</accession>
<evidence type="ECO:0000256" key="1">
    <source>
        <dbReference type="SAM" id="MobiDB-lite"/>
    </source>
</evidence>
<dbReference type="Proteomes" id="UP000269721">
    <property type="component" value="Unassembled WGS sequence"/>
</dbReference>
<keyword evidence="3" id="KW-1185">Reference proteome</keyword>
<evidence type="ECO:0000313" key="2">
    <source>
        <dbReference type="EMBL" id="RKO87615.1"/>
    </source>
</evidence>
<sequence>MSSHFPLHRIGHRSPEDFWQSHEFIAKNLSTNAQTMARSRPPPRHPTTVPITIPSPIFNFPIPVRYLPGSRYSRASTSEFRLRSPQAPSPPHPELASSQGAKFLEDRYPPSKVPAPPFYRLTSLRIPRLASSTDACSTPTPAST</sequence>